<evidence type="ECO:0000313" key="6">
    <source>
        <dbReference type="EMBL" id="MCD1294832.1"/>
    </source>
</evidence>
<evidence type="ECO:0000259" key="5">
    <source>
        <dbReference type="Pfam" id="PF08543"/>
    </source>
</evidence>
<evidence type="ECO:0000256" key="3">
    <source>
        <dbReference type="ARBA" id="ARBA00022777"/>
    </source>
</evidence>
<evidence type="ECO:0000256" key="4">
    <source>
        <dbReference type="ARBA" id="ARBA00022840"/>
    </source>
</evidence>
<dbReference type="CDD" id="cd01169">
    <property type="entry name" value="HMPP_kinase"/>
    <property type="match status" value="1"/>
</dbReference>
<dbReference type="GO" id="GO:0008972">
    <property type="term" value="F:phosphomethylpyrimidine kinase activity"/>
    <property type="evidence" value="ECO:0007669"/>
    <property type="project" value="InterPro"/>
</dbReference>
<comment type="caution">
    <text evidence="6">The sequence shown here is derived from an EMBL/GenBank/DDBJ whole genome shotgun (WGS) entry which is preliminary data.</text>
</comment>
<keyword evidence="4" id="KW-0067">ATP-binding</keyword>
<keyword evidence="1" id="KW-0808">Transferase</keyword>
<keyword evidence="2" id="KW-0547">Nucleotide-binding</keyword>
<dbReference type="Proteomes" id="UP001320159">
    <property type="component" value="Unassembled WGS sequence"/>
</dbReference>
<keyword evidence="7" id="KW-1185">Reference proteome</keyword>
<evidence type="ECO:0000313" key="7">
    <source>
        <dbReference type="Proteomes" id="UP001320159"/>
    </source>
</evidence>
<gene>
    <name evidence="6" type="primary">thiD</name>
    <name evidence="6" type="ORF">CUJ83_07445</name>
</gene>
<sequence>MSHIVAMTIAGSDSGGGAGIQADLKTFQALGVHGTCAITAITSQNTLGVQGVYDVPAEVTESQIDSIMSDFNVIFAKTGMLSKAETVECVARKVKQYGLKVVIDPVMAAESGGRLLNPDAVDALKNKLIPLAEAVTPNTYEASVLCGFEIKDIDDAKKACEKIYALGVKNVIITGGHFGGIDILYNGDFKVFRGELVKGGTHGTGCTYAASLTAYLAKGEPVEKACEKAKAFVKDAVSNSMDVGHGVRPVNPGGKLF</sequence>
<dbReference type="PANTHER" id="PTHR20858:SF17">
    <property type="entry name" value="HYDROXYMETHYLPYRIMIDINE_PHOSPHOMETHYLPYRIMIDINE KINASE THI20-RELATED"/>
    <property type="match status" value="1"/>
</dbReference>
<accession>A0AAP2RCY9</accession>
<evidence type="ECO:0000256" key="2">
    <source>
        <dbReference type="ARBA" id="ARBA00022741"/>
    </source>
</evidence>
<evidence type="ECO:0000256" key="1">
    <source>
        <dbReference type="ARBA" id="ARBA00022679"/>
    </source>
</evidence>
<dbReference type="Gene3D" id="3.40.1190.20">
    <property type="match status" value="1"/>
</dbReference>
<organism evidence="6 7">
    <name type="scientific">Methanooceanicella nereidis</name>
    <dbReference type="NCBI Taxonomy" id="2052831"/>
    <lineage>
        <taxon>Archaea</taxon>
        <taxon>Methanobacteriati</taxon>
        <taxon>Methanobacteriota</taxon>
        <taxon>Stenosarchaea group</taxon>
        <taxon>Methanomicrobia</taxon>
        <taxon>Methanocellales</taxon>
        <taxon>Methanocellaceae</taxon>
        <taxon>Methanooceanicella</taxon>
    </lineage>
</organism>
<dbReference type="SUPFAM" id="SSF53613">
    <property type="entry name" value="Ribokinase-like"/>
    <property type="match status" value="1"/>
</dbReference>
<dbReference type="PANTHER" id="PTHR20858">
    <property type="entry name" value="PHOSPHOMETHYLPYRIMIDINE KINASE"/>
    <property type="match status" value="1"/>
</dbReference>
<dbReference type="GO" id="GO:0005829">
    <property type="term" value="C:cytosol"/>
    <property type="evidence" value="ECO:0007669"/>
    <property type="project" value="TreeGrafter"/>
</dbReference>
<dbReference type="FunFam" id="3.40.1190.20:FF:000003">
    <property type="entry name" value="Phosphomethylpyrimidine kinase ThiD"/>
    <property type="match status" value="1"/>
</dbReference>
<feature type="domain" description="Pyridoxamine kinase/Phosphomethylpyrimidine kinase" evidence="5">
    <location>
        <begin position="13"/>
        <end position="251"/>
    </location>
</feature>
<dbReference type="InterPro" id="IPR004399">
    <property type="entry name" value="HMP/HMP-P_kinase_dom"/>
</dbReference>
<dbReference type="NCBIfam" id="TIGR00097">
    <property type="entry name" value="HMP-P_kinase"/>
    <property type="match status" value="1"/>
</dbReference>
<name>A0AAP2RCY9_9EURY</name>
<keyword evidence="3 6" id="KW-0418">Kinase</keyword>
<dbReference type="GO" id="GO:0009228">
    <property type="term" value="P:thiamine biosynthetic process"/>
    <property type="evidence" value="ECO:0007669"/>
    <property type="project" value="InterPro"/>
</dbReference>
<proteinExistence type="predicted"/>
<dbReference type="GO" id="GO:0005524">
    <property type="term" value="F:ATP binding"/>
    <property type="evidence" value="ECO:0007669"/>
    <property type="project" value="UniProtKB-KW"/>
</dbReference>
<dbReference type="EMBL" id="PGCK01000005">
    <property type="protein sequence ID" value="MCD1294832.1"/>
    <property type="molecule type" value="Genomic_DNA"/>
</dbReference>
<dbReference type="InterPro" id="IPR029056">
    <property type="entry name" value="Ribokinase-like"/>
</dbReference>
<dbReference type="Pfam" id="PF08543">
    <property type="entry name" value="Phos_pyr_kin"/>
    <property type="match status" value="1"/>
</dbReference>
<reference evidence="6 7" key="1">
    <citation type="submission" date="2017-11" db="EMBL/GenBank/DDBJ databases">
        <title>Isolation and Characterization of Family Methanocellaceae Species from Potential Methane Hydrate Area Offshore Southwestern Taiwan.</title>
        <authorList>
            <person name="Zhang W.-L."/>
            <person name="Chen W.-C."/>
            <person name="Lai M.-C."/>
            <person name="Chen S.-C."/>
        </authorList>
    </citation>
    <scope>NUCLEOTIDE SEQUENCE [LARGE SCALE GENOMIC DNA]</scope>
    <source>
        <strain evidence="6 7">CWC-04</strain>
    </source>
</reference>
<dbReference type="RefSeq" id="WP_230741666.1">
    <property type="nucleotide sequence ID" value="NZ_PGCK01000005.1"/>
</dbReference>
<dbReference type="InterPro" id="IPR013749">
    <property type="entry name" value="PM/HMP-P_kinase-1"/>
</dbReference>
<dbReference type="AlphaFoldDB" id="A0AAP2RCY9"/>
<protein>
    <submittedName>
        <fullName evidence="6">Bifunctional hydroxymethylpyrimidine kinase/phosphomethylpyrimidine kinase</fullName>
    </submittedName>
</protein>
<dbReference type="GO" id="GO:0008902">
    <property type="term" value="F:hydroxymethylpyrimidine kinase activity"/>
    <property type="evidence" value="ECO:0007669"/>
    <property type="project" value="TreeGrafter"/>
</dbReference>